<dbReference type="InterPro" id="IPR013604">
    <property type="entry name" value="7TM_chemorcpt"/>
</dbReference>
<evidence type="ECO:0000256" key="5">
    <source>
        <dbReference type="ARBA" id="ARBA00023136"/>
    </source>
</evidence>
<keyword evidence="5 6" id="KW-0472">Membrane</keyword>
<evidence type="ECO:0000256" key="4">
    <source>
        <dbReference type="ARBA" id="ARBA00022989"/>
    </source>
</evidence>
<dbReference type="OrthoDB" id="6468833at2759"/>
<evidence type="ECO:0000313" key="7">
    <source>
        <dbReference type="EMBL" id="GBN66103.1"/>
    </source>
</evidence>
<protein>
    <submittedName>
        <fullName evidence="7">Uncharacterized protein</fullName>
    </submittedName>
</protein>
<comment type="caution">
    <text evidence="7">The sequence shown here is derived from an EMBL/GenBank/DDBJ whole genome shotgun (WGS) entry which is preliminary data.</text>
</comment>
<dbReference type="Pfam" id="PF08395">
    <property type="entry name" value="7tm_7"/>
    <property type="match status" value="1"/>
</dbReference>
<dbReference type="EMBL" id="BGPR01014652">
    <property type="protein sequence ID" value="GBN66103.1"/>
    <property type="molecule type" value="Genomic_DNA"/>
</dbReference>
<dbReference type="GO" id="GO:0050909">
    <property type="term" value="P:sensory perception of taste"/>
    <property type="evidence" value="ECO:0007669"/>
    <property type="project" value="InterPro"/>
</dbReference>
<dbReference type="Proteomes" id="UP000499080">
    <property type="component" value="Unassembled WGS sequence"/>
</dbReference>
<evidence type="ECO:0000256" key="2">
    <source>
        <dbReference type="ARBA" id="ARBA00022475"/>
    </source>
</evidence>
<accession>A0A4Y2QS07</accession>
<dbReference type="GO" id="GO:0005886">
    <property type="term" value="C:plasma membrane"/>
    <property type="evidence" value="ECO:0007669"/>
    <property type="project" value="UniProtKB-SubCell"/>
</dbReference>
<evidence type="ECO:0000256" key="1">
    <source>
        <dbReference type="ARBA" id="ARBA00004651"/>
    </source>
</evidence>
<comment type="subcellular location">
    <subcellularLocation>
        <location evidence="1">Cell membrane</location>
        <topology evidence="1">Multi-pass membrane protein</topology>
    </subcellularLocation>
</comment>
<reference evidence="7 8" key="1">
    <citation type="journal article" date="2019" name="Sci. Rep.">
        <title>Orb-weaving spider Araneus ventricosus genome elucidates the spidroin gene catalogue.</title>
        <authorList>
            <person name="Kono N."/>
            <person name="Nakamura H."/>
            <person name="Ohtoshi R."/>
            <person name="Moran D.A.P."/>
            <person name="Shinohara A."/>
            <person name="Yoshida Y."/>
            <person name="Fujiwara M."/>
            <person name="Mori M."/>
            <person name="Tomita M."/>
            <person name="Arakawa K."/>
        </authorList>
    </citation>
    <scope>NUCLEOTIDE SEQUENCE [LARGE SCALE GENOMIC DNA]</scope>
</reference>
<feature type="transmembrane region" description="Helical" evidence="6">
    <location>
        <begin position="39"/>
        <end position="65"/>
    </location>
</feature>
<keyword evidence="3 6" id="KW-0812">Transmembrane</keyword>
<feature type="transmembrane region" description="Helical" evidence="6">
    <location>
        <begin position="116"/>
        <end position="137"/>
    </location>
</feature>
<feature type="transmembrane region" description="Helical" evidence="6">
    <location>
        <begin position="12"/>
        <end position="33"/>
    </location>
</feature>
<keyword evidence="2" id="KW-1003">Cell membrane</keyword>
<evidence type="ECO:0000256" key="3">
    <source>
        <dbReference type="ARBA" id="ARBA00022692"/>
    </source>
</evidence>
<proteinExistence type="predicted"/>
<dbReference type="AlphaFoldDB" id="A0A4Y2QS07"/>
<keyword evidence="8" id="KW-1185">Reference proteome</keyword>
<organism evidence="7 8">
    <name type="scientific">Araneus ventricosus</name>
    <name type="common">Orbweaver spider</name>
    <name type="synonym">Epeira ventricosa</name>
    <dbReference type="NCBI Taxonomy" id="182803"/>
    <lineage>
        <taxon>Eukaryota</taxon>
        <taxon>Metazoa</taxon>
        <taxon>Ecdysozoa</taxon>
        <taxon>Arthropoda</taxon>
        <taxon>Chelicerata</taxon>
        <taxon>Arachnida</taxon>
        <taxon>Araneae</taxon>
        <taxon>Araneomorphae</taxon>
        <taxon>Entelegynae</taxon>
        <taxon>Araneoidea</taxon>
        <taxon>Araneidae</taxon>
        <taxon>Araneus</taxon>
    </lineage>
</organism>
<keyword evidence="4 6" id="KW-1133">Transmembrane helix</keyword>
<sequence length="144" mass="16508">MSYADDFLSPYAFCFVLMGLSGVFWFSYIFAFLKLSDYYSYIFIFSAIIYYMLQLLSVMLSAAAANKASEMARSTVKLMGSWIPQPYRDSDMYLRQRLKPSVHMTLWKIYKIDKSLLINSLGTLLTYGMLLGTLGSAQNQNDMP</sequence>
<evidence type="ECO:0000256" key="6">
    <source>
        <dbReference type="SAM" id="Phobius"/>
    </source>
</evidence>
<gene>
    <name evidence="7" type="ORF">AVEN_204400_1</name>
</gene>
<evidence type="ECO:0000313" key="8">
    <source>
        <dbReference type="Proteomes" id="UP000499080"/>
    </source>
</evidence>
<name>A0A4Y2QS07_ARAVE</name>